<keyword evidence="1" id="KW-1133">Transmembrane helix</keyword>
<feature type="transmembrane region" description="Helical" evidence="1">
    <location>
        <begin position="20"/>
        <end position="47"/>
    </location>
</feature>
<sequence>MMKKVFYLRLEHFFKIKFNFLTFSINYSIFLPWFCDWLFFISSAYFLNLSLFSFDNLLNESILGIKPERLAVS</sequence>
<name>L0RU84_MYCC1</name>
<keyword evidence="1" id="KW-0812">Transmembrane</keyword>
<organism evidence="2 3">
    <name type="scientific">Mycoplasmopsis cynos (strain C142)</name>
    <name type="common">Mycoplasma cynos</name>
    <dbReference type="NCBI Taxonomy" id="1246955"/>
    <lineage>
        <taxon>Bacteria</taxon>
        <taxon>Bacillati</taxon>
        <taxon>Mycoplasmatota</taxon>
        <taxon>Mycoplasmoidales</taxon>
        <taxon>Metamycoplasmataceae</taxon>
        <taxon>Mycoplasmopsis</taxon>
    </lineage>
</organism>
<keyword evidence="3" id="KW-1185">Reference proteome</keyword>
<dbReference type="KEGG" id="mcy:MCYN_0111"/>
<dbReference type="PATRIC" id="fig|1246955.3.peg.99"/>
<protein>
    <submittedName>
        <fullName evidence="2">Uncharacterized protein</fullName>
    </submittedName>
</protein>
<dbReference type="EMBL" id="HF559394">
    <property type="protein sequence ID" value="CCP23843.1"/>
    <property type="molecule type" value="Genomic_DNA"/>
</dbReference>
<reference evidence="3" key="1">
    <citation type="journal article" date="2013" name="Genome Announc.">
        <title>Complete genome sequence of Mycoplasma cynos strain C142.</title>
        <authorList>
            <person name="Walker C.A."/>
            <person name="Mannering S.A."/>
            <person name="Shields S."/>
            <person name="Blake D.P."/>
            <person name="Brownlie J."/>
        </authorList>
    </citation>
    <scope>NUCLEOTIDE SEQUENCE [LARGE SCALE GENOMIC DNA]</scope>
    <source>
        <strain evidence="3">C142</strain>
    </source>
</reference>
<evidence type="ECO:0000313" key="3">
    <source>
        <dbReference type="Proteomes" id="UP000010466"/>
    </source>
</evidence>
<dbReference type="AlphaFoldDB" id="L0RU84"/>
<keyword evidence="1" id="KW-0472">Membrane</keyword>
<accession>L0RU84</accession>
<evidence type="ECO:0000313" key="2">
    <source>
        <dbReference type="EMBL" id="CCP23843.1"/>
    </source>
</evidence>
<proteinExistence type="predicted"/>
<evidence type="ECO:0000256" key="1">
    <source>
        <dbReference type="SAM" id="Phobius"/>
    </source>
</evidence>
<dbReference type="Proteomes" id="UP000010466">
    <property type="component" value="Chromosome"/>
</dbReference>
<gene>
    <name evidence="2" type="primary">MCYN0111</name>
    <name evidence="2" type="ordered locus">MCYN_0111</name>
</gene>
<dbReference type="HOGENOM" id="CLU_2700756_0_0_14"/>